<dbReference type="InterPro" id="IPR050168">
    <property type="entry name" value="AAA_ATPase_domain"/>
</dbReference>
<dbReference type="PANTHER" id="PTHR23077">
    <property type="entry name" value="AAA-FAMILY ATPASE"/>
    <property type="match status" value="1"/>
</dbReference>
<accession>A0A099FD22</accession>
<protein>
    <submittedName>
        <fullName evidence="2">ATPase AAA</fullName>
    </submittedName>
</protein>
<dbReference type="CDD" id="cd19481">
    <property type="entry name" value="RecA-like_protease"/>
    <property type="match status" value="1"/>
</dbReference>
<evidence type="ECO:0000259" key="1">
    <source>
        <dbReference type="SMART" id="SM00382"/>
    </source>
</evidence>
<dbReference type="OrthoDB" id="7438987at2"/>
<evidence type="ECO:0000313" key="3">
    <source>
        <dbReference type="Proteomes" id="UP000029917"/>
    </source>
</evidence>
<dbReference type="GO" id="GO:0016887">
    <property type="term" value="F:ATP hydrolysis activity"/>
    <property type="evidence" value="ECO:0007669"/>
    <property type="project" value="InterPro"/>
</dbReference>
<feature type="domain" description="AAA+ ATPase" evidence="1">
    <location>
        <begin position="123"/>
        <end position="255"/>
    </location>
</feature>
<comment type="caution">
    <text evidence="2">The sequence shown here is derived from an EMBL/GenBank/DDBJ whole genome shotgun (WGS) entry which is preliminary data.</text>
</comment>
<dbReference type="STRING" id="690417.IC63_06030"/>
<reference evidence="2 3" key="2">
    <citation type="submission" date="2014-10" db="EMBL/GenBank/DDBJ databases">
        <title>Paracoccus sanguinis sp. nov., isolated from clinical specimens of New York State patients.</title>
        <authorList>
            <person name="Mingle L.A."/>
            <person name="Cole J.A."/>
            <person name="Lapierre P."/>
            <person name="Musser K.A."/>
        </authorList>
    </citation>
    <scope>NUCLEOTIDE SEQUENCE [LARGE SCALE GENOMIC DNA]</scope>
    <source>
        <strain evidence="2 3">HAMBI 3106</strain>
    </source>
</reference>
<dbReference type="SUPFAM" id="SSF52540">
    <property type="entry name" value="P-loop containing nucleoside triphosphate hydrolases"/>
    <property type="match status" value="1"/>
</dbReference>
<dbReference type="GO" id="GO:0005524">
    <property type="term" value="F:ATP binding"/>
    <property type="evidence" value="ECO:0007669"/>
    <property type="project" value="InterPro"/>
</dbReference>
<name>A0A099FD22_9RHOB</name>
<reference evidence="2 3" key="1">
    <citation type="submission" date="2014-09" db="EMBL/GenBank/DDBJ databases">
        <authorList>
            <person name="McGinnis J.M."/>
            <person name="Wolfgang W.J."/>
        </authorList>
    </citation>
    <scope>NUCLEOTIDE SEQUENCE [LARGE SCALE GENOMIC DNA]</scope>
    <source>
        <strain evidence="2 3">HAMBI 3106</strain>
    </source>
</reference>
<dbReference type="Pfam" id="PF00004">
    <property type="entry name" value="AAA"/>
    <property type="match status" value="1"/>
</dbReference>
<sequence>MATADHIKALIRSHSEGDEERFYAIALQVAAQAARQGHTKMAKELRDLVDRAKAHGEPPAQGQKTKPVPIVQPRGELAGLLTASFPTIRLADMALDQSVRSRLERILLEQRQREKLRAHGMSPIQKLLLVGPPGTGKTMTASALASELGIPLFTIRLDGLITRYLGETAAKLRLIFDAIQQTRAVYFFDEFDALGSERATKNEVGEIRRVLNSFLQFLEQDDSDSLVAGATNHPQILDKALFRRFDAVIEYGLPSADISEQVMRARLALLDTSKVDWSAAAEAAEGLSHSEVTRACEQAAKNAILQQHTRIDTGEVVEALRERRAVHR</sequence>
<dbReference type="InterPro" id="IPR003959">
    <property type="entry name" value="ATPase_AAA_core"/>
</dbReference>
<dbReference type="InterPro" id="IPR003593">
    <property type="entry name" value="AAA+_ATPase"/>
</dbReference>
<dbReference type="SMART" id="SM00382">
    <property type="entry name" value="AAA"/>
    <property type="match status" value="1"/>
</dbReference>
<dbReference type="RefSeq" id="WP_036717916.1">
    <property type="nucleotide sequence ID" value="NZ_JRKS01000013.1"/>
</dbReference>
<dbReference type="AlphaFoldDB" id="A0A099FD22"/>
<organism evidence="2 3">
    <name type="scientific">Paracoccus sphaerophysae</name>
    <dbReference type="NCBI Taxonomy" id="690417"/>
    <lineage>
        <taxon>Bacteria</taxon>
        <taxon>Pseudomonadati</taxon>
        <taxon>Pseudomonadota</taxon>
        <taxon>Alphaproteobacteria</taxon>
        <taxon>Rhodobacterales</taxon>
        <taxon>Paracoccaceae</taxon>
        <taxon>Paracoccus</taxon>
    </lineage>
</organism>
<dbReference type="InterPro" id="IPR027417">
    <property type="entry name" value="P-loop_NTPase"/>
</dbReference>
<proteinExistence type="predicted"/>
<keyword evidence="3" id="KW-1185">Reference proteome</keyword>
<dbReference type="EMBL" id="JRKS01000013">
    <property type="protein sequence ID" value="KGJ08071.1"/>
    <property type="molecule type" value="Genomic_DNA"/>
</dbReference>
<dbReference type="Proteomes" id="UP000029917">
    <property type="component" value="Unassembled WGS sequence"/>
</dbReference>
<dbReference type="PANTHER" id="PTHR23077:SF198">
    <property type="entry name" value="ATP-DEPENDENT ZINC METALLOPROTEASE FTSH"/>
    <property type="match status" value="1"/>
</dbReference>
<gene>
    <name evidence="2" type="ORF">IC63_06030</name>
</gene>
<evidence type="ECO:0000313" key="2">
    <source>
        <dbReference type="EMBL" id="KGJ08071.1"/>
    </source>
</evidence>
<dbReference type="Gene3D" id="3.40.50.300">
    <property type="entry name" value="P-loop containing nucleotide triphosphate hydrolases"/>
    <property type="match status" value="1"/>
</dbReference>